<organism evidence="1 2">
    <name type="scientific">Bradyrhizobium shewense</name>
    <dbReference type="NCBI Taxonomy" id="1761772"/>
    <lineage>
        <taxon>Bacteria</taxon>
        <taxon>Pseudomonadati</taxon>
        <taxon>Pseudomonadota</taxon>
        <taxon>Alphaproteobacteria</taxon>
        <taxon>Hyphomicrobiales</taxon>
        <taxon>Nitrobacteraceae</taxon>
        <taxon>Bradyrhizobium</taxon>
    </lineage>
</organism>
<accession>A0A1C3VRU6</accession>
<dbReference type="Proteomes" id="UP000199184">
    <property type="component" value="Unassembled WGS sequence"/>
</dbReference>
<dbReference type="RefSeq" id="WP_161499988.1">
    <property type="nucleotide sequence ID" value="NZ_FMAI01000005.1"/>
</dbReference>
<sequence length="57" mass="6170">MATHTRLGAAAATSAQVDRLIQINATAGRLQQKGCKATARMPSRFPYHPEETEYVGP</sequence>
<proteinExistence type="predicted"/>
<reference evidence="2" key="1">
    <citation type="submission" date="2016-08" db="EMBL/GenBank/DDBJ databases">
        <authorList>
            <person name="Varghese N."/>
            <person name="Submissions Spin"/>
        </authorList>
    </citation>
    <scope>NUCLEOTIDE SEQUENCE [LARGE SCALE GENOMIC DNA]</scope>
    <source>
        <strain evidence="2">ERR11</strain>
    </source>
</reference>
<protein>
    <submittedName>
        <fullName evidence="1">Uncharacterized protein</fullName>
    </submittedName>
</protein>
<gene>
    <name evidence="1" type="ORF">GA0061098_1005177</name>
</gene>
<keyword evidence="2" id="KW-1185">Reference proteome</keyword>
<dbReference type="AlphaFoldDB" id="A0A1C3VRU6"/>
<dbReference type="EMBL" id="FMAI01000005">
    <property type="protein sequence ID" value="SCB30523.1"/>
    <property type="molecule type" value="Genomic_DNA"/>
</dbReference>
<evidence type="ECO:0000313" key="2">
    <source>
        <dbReference type="Proteomes" id="UP000199184"/>
    </source>
</evidence>
<name>A0A1C3VRU6_9BRAD</name>
<evidence type="ECO:0000313" key="1">
    <source>
        <dbReference type="EMBL" id="SCB30523.1"/>
    </source>
</evidence>